<proteinExistence type="inferred from homology"/>
<evidence type="ECO:0000256" key="1">
    <source>
        <dbReference type="ARBA" id="ARBA00022898"/>
    </source>
</evidence>
<evidence type="ECO:0000313" key="5">
    <source>
        <dbReference type="Proteomes" id="UP001231915"/>
    </source>
</evidence>
<dbReference type="PANTHER" id="PTHR30244">
    <property type="entry name" value="TRANSAMINASE"/>
    <property type="match status" value="1"/>
</dbReference>
<evidence type="ECO:0000313" key="4">
    <source>
        <dbReference type="EMBL" id="MDK2598450.1"/>
    </source>
</evidence>
<keyword evidence="5" id="KW-1185">Reference proteome</keyword>
<sequence>MIPYGKQAISQHDIDAVVDVLKSDWLTQGPKVPEFEKTVCAYSHAQYGTATNSATSALHIACLALEVGHNDIVWTSPNSFVASSNCALYCGAKVDFVDIDPDTGNMCIDALTSKLEHAYSNNILPKVLIPVHFAGQSCDMQAIAQLSEQYGFSVIEDASHAVGSKYQDLPVGNCQFSDICIFSFHPVKIVTTAEGGMALTNQPELDKKLKLFRSHGITADKLQLQNETDGPWYYEQQALGFNYRMTDLHAALGISQFLQLDQFVAKRNQLASYYDEHLISHPHIKPLKQSENVYSAYHLYVVRVISATPDIHRQLVTQLRSKNIFCHVHYIPIYLQPYYQEKGFKAGYCVNAEAYYHSAITLPLFPALTQQEQEYIVETLTESVAALEIPTQ</sequence>
<dbReference type="SUPFAM" id="SSF53383">
    <property type="entry name" value="PLP-dependent transferases"/>
    <property type="match status" value="1"/>
</dbReference>
<dbReference type="EC" id="2.6.1.92" evidence="4"/>
<keyword evidence="4" id="KW-0032">Aminotransferase</keyword>
<dbReference type="NCBIfam" id="TIGR03588">
    <property type="entry name" value="PseC"/>
    <property type="match status" value="1"/>
</dbReference>
<dbReference type="PANTHER" id="PTHR30244:SF34">
    <property type="entry name" value="DTDP-4-AMINO-4,6-DIDEOXYGALACTOSE TRANSAMINASE"/>
    <property type="match status" value="1"/>
</dbReference>
<dbReference type="InterPro" id="IPR020026">
    <property type="entry name" value="PseC"/>
</dbReference>
<reference evidence="4 5" key="1">
    <citation type="submission" date="2023-05" db="EMBL/GenBank/DDBJ databases">
        <title>Pseudoalteromonas ardens sp. nov., Pseudoalteromonas obscura sp. nov., and Pseudoalteromonas umbrosa sp. nov., isolated from the coral Montipora capitata.</title>
        <authorList>
            <person name="Thomas E.M."/>
            <person name="Smith E.M."/>
            <person name="Papke E."/>
            <person name="Shlafstein M.D."/>
            <person name="Oline D.K."/>
            <person name="Videau P."/>
            <person name="Saw J.H."/>
            <person name="Strangman W.K."/>
            <person name="Ushijima B."/>
        </authorList>
    </citation>
    <scope>NUCLEOTIDE SEQUENCE [LARGE SCALE GENOMIC DNA]</scope>
    <source>
        <strain evidence="4 5">P94</strain>
    </source>
</reference>
<comment type="caution">
    <text evidence="4">The sequence shown here is derived from an EMBL/GenBank/DDBJ whole genome shotgun (WGS) entry which is preliminary data.</text>
</comment>
<dbReference type="InterPro" id="IPR015422">
    <property type="entry name" value="PyrdxlP-dep_Trfase_small"/>
</dbReference>
<dbReference type="Gene3D" id="3.90.1150.10">
    <property type="entry name" value="Aspartate Aminotransferase, domain 1"/>
    <property type="match status" value="1"/>
</dbReference>
<comment type="similarity">
    <text evidence="2 3">Belongs to the DegT/DnrJ/EryC1 family.</text>
</comment>
<dbReference type="InterPro" id="IPR015421">
    <property type="entry name" value="PyrdxlP-dep_Trfase_major"/>
</dbReference>
<dbReference type="InterPro" id="IPR000653">
    <property type="entry name" value="DegT/StrS_aminotransferase"/>
</dbReference>
<organism evidence="4 5">
    <name type="scientific">Pseudoalteromonas obscura</name>
    <dbReference type="NCBI Taxonomy" id="3048491"/>
    <lineage>
        <taxon>Bacteria</taxon>
        <taxon>Pseudomonadati</taxon>
        <taxon>Pseudomonadota</taxon>
        <taxon>Gammaproteobacteria</taxon>
        <taxon>Alteromonadales</taxon>
        <taxon>Pseudoalteromonadaceae</taxon>
        <taxon>Pseudoalteromonas</taxon>
    </lineage>
</organism>
<dbReference type="Gene3D" id="3.40.640.10">
    <property type="entry name" value="Type I PLP-dependent aspartate aminotransferase-like (Major domain)"/>
    <property type="match status" value="1"/>
</dbReference>
<dbReference type="Proteomes" id="UP001231915">
    <property type="component" value="Unassembled WGS sequence"/>
</dbReference>
<keyword evidence="1 3" id="KW-0663">Pyridoxal phosphate</keyword>
<dbReference type="CDD" id="cd00616">
    <property type="entry name" value="AHBA_syn"/>
    <property type="match status" value="1"/>
</dbReference>
<keyword evidence="4" id="KW-0808">Transferase</keyword>
<accession>A0ABT7ETR4</accession>
<evidence type="ECO:0000256" key="2">
    <source>
        <dbReference type="ARBA" id="ARBA00037999"/>
    </source>
</evidence>
<dbReference type="RefSeq" id="WP_284138822.1">
    <property type="nucleotide sequence ID" value="NZ_JASJUT010000018.1"/>
</dbReference>
<name>A0ABT7ETR4_9GAMM</name>
<dbReference type="EMBL" id="JASJUT010000018">
    <property type="protein sequence ID" value="MDK2598450.1"/>
    <property type="molecule type" value="Genomic_DNA"/>
</dbReference>
<dbReference type="InterPro" id="IPR015424">
    <property type="entry name" value="PyrdxlP-dep_Trfase"/>
</dbReference>
<dbReference type="GO" id="GO:0008483">
    <property type="term" value="F:transaminase activity"/>
    <property type="evidence" value="ECO:0007669"/>
    <property type="project" value="UniProtKB-KW"/>
</dbReference>
<gene>
    <name evidence="4" type="primary">pseC</name>
    <name evidence="4" type="ORF">QNM18_25680</name>
</gene>
<dbReference type="PIRSF" id="PIRSF000390">
    <property type="entry name" value="PLP_StrS"/>
    <property type="match status" value="1"/>
</dbReference>
<dbReference type="Pfam" id="PF01041">
    <property type="entry name" value="DegT_DnrJ_EryC1"/>
    <property type="match status" value="1"/>
</dbReference>
<protein>
    <submittedName>
        <fullName evidence="4">UDP-4-amino-4, 6-dideoxy-N-acetyl-beta-L-altrosamine transaminase</fullName>
        <ecNumber evidence="4">2.6.1.92</ecNumber>
    </submittedName>
</protein>
<evidence type="ECO:0000256" key="3">
    <source>
        <dbReference type="RuleBase" id="RU004508"/>
    </source>
</evidence>